<dbReference type="SMART" id="SM00530">
    <property type="entry name" value="HTH_XRE"/>
    <property type="match status" value="1"/>
</dbReference>
<proteinExistence type="predicted"/>
<sequence length="296" mass="33033">MLTDAEAGTPTLCRLQLGNELRSLRIALDLTARQVCKKLIWSPSKLSRLEAGDNTSVEPAEVMALCEIYGADPELRAQLVGYATVTKTKKDWWQSAEYRPVIQPGAKAFFGLESTATVLQTYEAEFVPGLLQTEAYIRAIYKRAHAGMSAYDVDKLVAIRTTRQEVLHRKKAPLKYTAILNEAVLRRVIGSPLLMREQLAHIVDLVESRPNVRVQVVPYAVGVHPGMNGTFFVLHFPERAALKPLVYLENLAAAWVIRQDDAIERYEDAFADLSALAAGPQESMDMIKTAIEEHRT</sequence>
<reference evidence="2 3" key="1">
    <citation type="submission" date="2024-09" db="EMBL/GenBank/DDBJ databases">
        <authorList>
            <person name="Sun Q."/>
            <person name="Mori K."/>
        </authorList>
    </citation>
    <scope>NUCLEOTIDE SEQUENCE [LARGE SCALE GENOMIC DNA]</scope>
    <source>
        <strain evidence="2 3">JCM 4362</strain>
    </source>
</reference>
<dbReference type="InterPro" id="IPR010982">
    <property type="entry name" value="Lambda_DNA-bd_dom_sf"/>
</dbReference>
<evidence type="ECO:0000313" key="2">
    <source>
        <dbReference type="EMBL" id="MFB9522034.1"/>
    </source>
</evidence>
<accession>A0ABV5PFP7</accession>
<dbReference type="PROSITE" id="PS50943">
    <property type="entry name" value="HTH_CROC1"/>
    <property type="match status" value="1"/>
</dbReference>
<dbReference type="InterPro" id="IPR043917">
    <property type="entry name" value="DUF5753"/>
</dbReference>
<dbReference type="Gene3D" id="1.10.260.40">
    <property type="entry name" value="lambda repressor-like DNA-binding domains"/>
    <property type="match status" value="1"/>
</dbReference>
<protein>
    <submittedName>
        <fullName evidence="2">Helix-turn-helix domain-containing protein</fullName>
    </submittedName>
</protein>
<organism evidence="2 3">
    <name type="scientific">Streptomyces cremeus</name>
    <dbReference type="NCBI Taxonomy" id="66881"/>
    <lineage>
        <taxon>Bacteria</taxon>
        <taxon>Bacillati</taxon>
        <taxon>Actinomycetota</taxon>
        <taxon>Actinomycetes</taxon>
        <taxon>Kitasatosporales</taxon>
        <taxon>Streptomycetaceae</taxon>
        <taxon>Streptomyces</taxon>
    </lineage>
</organism>
<gene>
    <name evidence="2" type="ORF">ACFFTU_18985</name>
</gene>
<name>A0ABV5PFP7_STRCM</name>
<dbReference type="EMBL" id="JBHMCR010000009">
    <property type="protein sequence ID" value="MFB9522034.1"/>
    <property type="molecule type" value="Genomic_DNA"/>
</dbReference>
<dbReference type="InterPro" id="IPR001387">
    <property type="entry name" value="Cro/C1-type_HTH"/>
</dbReference>
<dbReference type="Pfam" id="PF19054">
    <property type="entry name" value="DUF5753"/>
    <property type="match status" value="1"/>
</dbReference>
<dbReference type="SUPFAM" id="SSF47413">
    <property type="entry name" value="lambda repressor-like DNA-binding domains"/>
    <property type="match status" value="1"/>
</dbReference>
<dbReference type="Proteomes" id="UP001589718">
    <property type="component" value="Unassembled WGS sequence"/>
</dbReference>
<dbReference type="RefSeq" id="WP_345228788.1">
    <property type="nucleotide sequence ID" value="NZ_BAAAXE010000015.1"/>
</dbReference>
<dbReference type="CDD" id="cd00093">
    <property type="entry name" value="HTH_XRE"/>
    <property type="match status" value="1"/>
</dbReference>
<dbReference type="Pfam" id="PF13560">
    <property type="entry name" value="HTH_31"/>
    <property type="match status" value="1"/>
</dbReference>
<feature type="domain" description="HTH cro/C1-type" evidence="1">
    <location>
        <begin position="21"/>
        <end position="76"/>
    </location>
</feature>
<comment type="caution">
    <text evidence="2">The sequence shown here is derived from an EMBL/GenBank/DDBJ whole genome shotgun (WGS) entry which is preliminary data.</text>
</comment>
<evidence type="ECO:0000259" key="1">
    <source>
        <dbReference type="PROSITE" id="PS50943"/>
    </source>
</evidence>
<evidence type="ECO:0000313" key="3">
    <source>
        <dbReference type="Proteomes" id="UP001589718"/>
    </source>
</evidence>
<keyword evidence="3" id="KW-1185">Reference proteome</keyword>